<feature type="compositionally biased region" description="Basic and acidic residues" evidence="1">
    <location>
        <begin position="88"/>
        <end position="133"/>
    </location>
</feature>
<keyword evidence="2" id="KW-0812">Transmembrane</keyword>
<reference evidence="3 4" key="1">
    <citation type="submission" date="2020-08" db="EMBL/GenBank/DDBJ databases">
        <title>Sequencing the genomes of 1000 actinobacteria strains.</title>
        <authorList>
            <person name="Klenk H.-P."/>
        </authorList>
    </citation>
    <scope>NUCLEOTIDE SEQUENCE [LARGE SCALE GENOMIC DNA]</scope>
    <source>
        <strain evidence="3 4">DSM 45859</strain>
    </source>
</reference>
<dbReference type="AlphaFoldDB" id="A0A840IX28"/>
<feature type="region of interest" description="Disordered" evidence="1">
    <location>
        <begin position="88"/>
        <end position="141"/>
    </location>
</feature>
<sequence>MASSDTEALAAVPHPADPAIVERRDGVSRSAEPDGVGAAEVSGAAAGSSRDAVAKAVEVEDALPGGVVGAGGVVAPAADLGVAVRSGEGVRARGVRDAPDGTDHGQEARPRRIDPVEEPRRDSPAEEPRRDGSAADLPRIVPAEEPRQGVAAVQGKARGRRWRGFTGSVAAGLAVLAVGVLGVGVACLANGAPGPGVPLLVGHPVAAVAALLLQRVADRRNGRVAGFAGAAVLVVAAVALTVLWLL</sequence>
<gene>
    <name evidence="3" type="ORF">BJY18_003544</name>
</gene>
<name>A0A840IX28_9PSEU</name>
<dbReference type="Proteomes" id="UP000581769">
    <property type="component" value="Unassembled WGS sequence"/>
</dbReference>
<evidence type="ECO:0000256" key="1">
    <source>
        <dbReference type="SAM" id="MobiDB-lite"/>
    </source>
</evidence>
<proteinExistence type="predicted"/>
<protein>
    <submittedName>
        <fullName evidence="3">Uncharacterized protein</fullName>
    </submittedName>
</protein>
<accession>A0A840IX28</accession>
<feature type="transmembrane region" description="Helical" evidence="2">
    <location>
        <begin position="225"/>
        <end position="245"/>
    </location>
</feature>
<dbReference type="RefSeq" id="WP_246458900.1">
    <property type="nucleotide sequence ID" value="NZ_JACHMG010000001.1"/>
</dbReference>
<evidence type="ECO:0000313" key="3">
    <source>
        <dbReference type="EMBL" id="MBB4686059.1"/>
    </source>
</evidence>
<feature type="transmembrane region" description="Helical" evidence="2">
    <location>
        <begin position="197"/>
        <end position="213"/>
    </location>
</feature>
<feature type="region of interest" description="Disordered" evidence="1">
    <location>
        <begin position="1"/>
        <end position="51"/>
    </location>
</feature>
<dbReference type="EMBL" id="JACHMG010000001">
    <property type="protein sequence ID" value="MBB4686059.1"/>
    <property type="molecule type" value="Genomic_DNA"/>
</dbReference>
<evidence type="ECO:0000313" key="4">
    <source>
        <dbReference type="Proteomes" id="UP000581769"/>
    </source>
</evidence>
<feature type="compositionally biased region" description="Low complexity" evidence="1">
    <location>
        <begin position="35"/>
        <end position="51"/>
    </location>
</feature>
<comment type="caution">
    <text evidence="3">The sequence shown here is derived from an EMBL/GenBank/DDBJ whole genome shotgun (WGS) entry which is preliminary data.</text>
</comment>
<keyword evidence="2" id="KW-1133">Transmembrane helix</keyword>
<feature type="transmembrane region" description="Helical" evidence="2">
    <location>
        <begin position="165"/>
        <end position="191"/>
    </location>
</feature>
<evidence type="ECO:0000256" key="2">
    <source>
        <dbReference type="SAM" id="Phobius"/>
    </source>
</evidence>
<organism evidence="3 4">
    <name type="scientific">Amycolatopsis jiangsuensis</name>
    <dbReference type="NCBI Taxonomy" id="1181879"/>
    <lineage>
        <taxon>Bacteria</taxon>
        <taxon>Bacillati</taxon>
        <taxon>Actinomycetota</taxon>
        <taxon>Actinomycetes</taxon>
        <taxon>Pseudonocardiales</taxon>
        <taxon>Pseudonocardiaceae</taxon>
        <taxon>Amycolatopsis</taxon>
    </lineage>
</organism>
<keyword evidence="4" id="KW-1185">Reference proteome</keyword>
<keyword evidence="2" id="KW-0472">Membrane</keyword>